<keyword evidence="2" id="KW-0812">Transmembrane</keyword>
<feature type="transmembrane region" description="Helical" evidence="2">
    <location>
        <begin position="21"/>
        <end position="40"/>
    </location>
</feature>
<feature type="transmembrane region" description="Helical" evidence="2">
    <location>
        <begin position="78"/>
        <end position="102"/>
    </location>
</feature>
<keyword evidence="5" id="KW-1185">Reference proteome</keyword>
<proteinExistence type="predicted"/>
<evidence type="ECO:0000313" key="5">
    <source>
        <dbReference type="Proteomes" id="UP000596938"/>
    </source>
</evidence>
<feature type="region of interest" description="Disordered" evidence="1">
    <location>
        <begin position="284"/>
        <end position="305"/>
    </location>
</feature>
<gene>
    <name evidence="4" type="ORF">GCM10011577_23960</name>
</gene>
<sequence>MTNYSNHPYAPAQPQQRWKPTVLFWIVAAVLLLLLIPFALVGGLGMVLFILGLAALLTGLYAFLFKRRSWVGLPHRKSGGLVAVSGFVALILGAGVVGATAAPRVDTDKATLVSPVEQSATATATPTPTPTATNPANSTCATAAETRKHNNQTLICTAGSDQRLVWMSEADSQRVVAEKAAAEKAAAEKAAAEQAAAEQAAAAQAAAEKAAADKAAADQAAAQQAAAEQAAQAAAAQAAAEQAARDAAARQAVPVEPAPAAPAPSSVYYPNCAAAKAAGAAPLYRGQPGYRPGMDGDSDGVACER</sequence>
<accession>A0ABQ1XPT9</accession>
<dbReference type="Proteomes" id="UP000596938">
    <property type="component" value="Unassembled WGS sequence"/>
</dbReference>
<evidence type="ECO:0000256" key="1">
    <source>
        <dbReference type="SAM" id="MobiDB-lite"/>
    </source>
</evidence>
<feature type="transmembrane region" description="Helical" evidence="2">
    <location>
        <begin position="46"/>
        <end position="66"/>
    </location>
</feature>
<feature type="compositionally biased region" description="Low complexity" evidence="1">
    <location>
        <begin position="119"/>
        <end position="136"/>
    </location>
</feature>
<comment type="caution">
    <text evidence="4">The sequence shown here is derived from an EMBL/GenBank/DDBJ whole genome shotgun (WGS) entry which is preliminary data.</text>
</comment>
<dbReference type="InterPro" id="IPR008613">
    <property type="entry name" value="Excalibur_Ca-bd_domain"/>
</dbReference>
<evidence type="ECO:0000256" key="2">
    <source>
        <dbReference type="SAM" id="Phobius"/>
    </source>
</evidence>
<dbReference type="EMBL" id="BMKU01000006">
    <property type="protein sequence ID" value="GGG99598.1"/>
    <property type="molecule type" value="Genomic_DNA"/>
</dbReference>
<reference evidence="5" key="1">
    <citation type="journal article" date="2019" name="Int. J. Syst. Evol. Microbiol.">
        <title>The Global Catalogue of Microorganisms (GCM) 10K type strain sequencing project: providing services to taxonomists for standard genome sequencing and annotation.</title>
        <authorList>
            <consortium name="The Broad Institute Genomics Platform"/>
            <consortium name="The Broad Institute Genome Sequencing Center for Infectious Disease"/>
            <person name="Wu L."/>
            <person name="Ma J."/>
        </authorList>
    </citation>
    <scope>NUCLEOTIDE SEQUENCE [LARGE SCALE GENOMIC DNA]</scope>
    <source>
        <strain evidence="5">CGMCC 1.1927</strain>
    </source>
</reference>
<keyword evidence="2" id="KW-0472">Membrane</keyword>
<feature type="region of interest" description="Disordered" evidence="1">
    <location>
        <begin position="116"/>
        <end position="136"/>
    </location>
</feature>
<dbReference type="RefSeq" id="WP_229666430.1">
    <property type="nucleotide sequence ID" value="NZ_BAAAWV010000001.1"/>
</dbReference>
<keyword evidence="2" id="KW-1133">Transmembrane helix</keyword>
<feature type="domain" description="Excalibur calcium-binding" evidence="3">
    <location>
        <begin position="268"/>
        <end position="304"/>
    </location>
</feature>
<evidence type="ECO:0000313" key="4">
    <source>
        <dbReference type="EMBL" id="GGG99598.1"/>
    </source>
</evidence>
<name>A0ABQ1XPT9_9MICC</name>
<protein>
    <recommendedName>
        <fullName evidence="3">Excalibur calcium-binding domain-containing protein</fullName>
    </recommendedName>
</protein>
<evidence type="ECO:0000259" key="3">
    <source>
        <dbReference type="SMART" id="SM00894"/>
    </source>
</evidence>
<organism evidence="4 5">
    <name type="scientific">Pseudarthrobacter polychromogenes</name>
    <dbReference type="NCBI Taxonomy" id="1676"/>
    <lineage>
        <taxon>Bacteria</taxon>
        <taxon>Bacillati</taxon>
        <taxon>Actinomycetota</taxon>
        <taxon>Actinomycetes</taxon>
        <taxon>Micrococcales</taxon>
        <taxon>Micrococcaceae</taxon>
        <taxon>Pseudarthrobacter</taxon>
    </lineage>
</organism>
<dbReference type="Pfam" id="PF05901">
    <property type="entry name" value="Excalibur"/>
    <property type="match status" value="1"/>
</dbReference>
<dbReference type="SMART" id="SM00894">
    <property type="entry name" value="Excalibur"/>
    <property type="match status" value="1"/>
</dbReference>